<dbReference type="InterPro" id="IPR039697">
    <property type="entry name" value="Alcohol_dehydrogenase_Fe"/>
</dbReference>
<proteinExistence type="predicted"/>
<dbReference type="EMBL" id="BARW01016665">
    <property type="protein sequence ID" value="GAI93716.1"/>
    <property type="molecule type" value="Genomic_DNA"/>
</dbReference>
<gene>
    <name evidence="2" type="ORF">S12H4_28965</name>
</gene>
<dbReference type="PANTHER" id="PTHR11496:SF102">
    <property type="entry name" value="ALCOHOL DEHYDROGENASE 4"/>
    <property type="match status" value="1"/>
</dbReference>
<dbReference type="AlphaFoldDB" id="X1TQS7"/>
<dbReference type="InterPro" id="IPR056798">
    <property type="entry name" value="ADH_Fe_C"/>
</dbReference>
<reference evidence="2" key="1">
    <citation type="journal article" date="2014" name="Front. Microbiol.">
        <title>High frequency of phylogenetically diverse reductive dehalogenase-homologous genes in deep subseafloor sedimentary metagenomes.</title>
        <authorList>
            <person name="Kawai M."/>
            <person name="Futagami T."/>
            <person name="Toyoda A."/>
            <person name="Takaki Y."/>
            <person name="Nishi S."/>
            <person name="Hori S."/>
            <person name="Arai W."/>
            <person name="Tsubouchi T."/>
            <person name="Morono Y."/>
            <person name="Uchiyama I."/>
            <person name="Ito T."/>
            <person name="Fujiyama A."/>
            <person name="Inagaki F."/>
            <person name="Takami H."/>
        </authorList>
    </citation>
    <scope>NUCLEOTIDE SEQUENCE</scope>
    <source>
        <strain evidence="2">Expedition CK06-06</strain>
    </source>
</reference>
<name>X1TQS7_9ZZZZ</name>
<dbReference type="Pfam" id="PF25137">
    <property type="entry name" value="ADH_Fe_C"/>
    <property type="match status" value="1"/>
</dbReference>
<dbReference type="GO" id="GO:0004022">
    <property type="term" value="F:alcohol dehydrogenase (NAD+) activity"/>
    <property type="evidence" value="ECO:0007669"/>
    <property type="project" value="TreeGrafter"/>
</dbReference>
<evidence type="ECO:0000259" key="1">
    <source>
        <dbReference type="Pfam" id="PF25137"/>
    </source>
</evidence>
<organism evidence="2">
    <name type="scientific">marine sediment metagenome</name>
    <dbReference type="NCBI Taxonomy" id="412755"/>
    <lineage>
        <taxon>unclassified sequences</taxon>
        <taxon>metagenomes</taxon>
        <taxon>ecological metagenomes</taxon>
    </lineage>
</organism>
<dbReference type="Gene3D" id="1.20.1090.10">
    <property type="entry name" value="Dehydroquinate synthase-like - alpha domain"/>
    <property type="match status" value="1"/>
</dbReference>
<protein>
    <recommendedName>
        <fullName evidence="1">Fe-containing alcohol dehydrogenase-like C-terminal domain-containing protein</fullName>
    </recommendedName>
</protein>
<feature type="non-terminal residue" evidence="2">
    <location>
        <position position="1"/>
    </location>
</feature>
<dbReference type="PANTHER" id="PTHR11496">
    <property type="entry name" value="ALCOHOL DEHYDROGENASE"/>
    <property type="match status" value="1"/>
</dbReference>
<dbReference type="SUPFAM" id="SSF56796">
    <property type="entry name" value="Dehydroquinate synthase-like"/>
    <property type="match status" value="1"/>
</dbReference>
<accession>X1TQS7</accession>
<feature type="domain" description="Fe-containing alcohol dehydrogenase-like C-terminal" evidence="1">
    <location>
        <begin position="2"/>
        <end position="195"/>
    </location>
</feature>
<evidence type="ECO:0000313" key="2">
    <source>
        <dbReference type="EMBL" id="GAI93716.1"/>
    </source>
</evidence>
<sequence length="196" mass="22110">STGFDVFAHAFESYIHKNASVYTDMHAREAIKRVTKYLPLTLEDRTNKEARIEMAWADTLAGLCIANAGTTLPHGIGMAIGGHTPNVMHGEALAIVYPEFMRYTYKSALKKFADIGRIFNCELEDVSNEEAAEKSCEEIDKFLKKIGMSLTLKELRVPEEELSAIADDTQKLPDYTVNPRIATRDEIYKILKRSYN</sequence>
<comment type="caution">
    <text evidence="2">The sequence shown here is derived from an EMBL/GenBank/DDBJ whole genome shotgun (WGS) entry which is preliminary data.</text>
</comment>